<dbReference type="Pfam" id="PF07661">
    <property type="entry name" value="MORN_2"/>
    <property type="match status" value="1"/>
</dbReference>
<dbReference type="InterPro" id="IPR011652">
    <property type="entry name" value="MORN_2"/>
</dbReference>
<dbReference type="SMART" id="SM00698">
    <property type="entry name" value="MORN"/>
    <property type="match status" value="3"/>
</dbReference>
<evidence type="ECO:0000313" key="2">
    <source>
        <dbReference type="EMBL" id="UYO64468.1"/>
    </source>
</evidence>
<protein>
    <submittedName>
        <fullName evidence="2">Toxin-antitoxin system YwqK family antitoxin</fullName>
    </submittedName>
</protein>
<organism evidence="2 3">
    <name type="scientific">Acetobacterium wieringae</name>
    <dbReference type="NCBI Taxonomy" id="52694"/>
    <lineage>
        <taxon>Bacteria</taxon>
        <taxon>Bacillati</taxon>
        <taxon>Bacillota</taxon>
        <taxon>Clostridia</taxon>
        <taxon>Eubacteriales</taxon>
        <taxon>Eubacteriaceae</taxon>
        <taxon>Acetobacterium</taxon>
    </lineage>
</organism>
<dbReference type="PANTHER" id="PTHR43215:SF14">
    <property type="entry name" value="RADIAL SPOKE HEAD 1 HOMOLOG"/>
    <property type="match status" value="1"/>
</dbReference>
<dbReference type="SUPFAM" id="SSF82185">
    <property type="entry name" value="Histone H3 K4-specific methyltransferase SET7/9 N-terminal domain"/>
    <property type="match status" value="1"/>
</dbReference>
<keyword evidence="1" id="KW-0677">Repeat</keyword>
<dbReference type="EMBL" id="CP087994">
    <property type="protein sequence ID" value="UYO64468.1"/>
    <property type="molecule type" value="Genomic_DNA"/>
</dbReference>
<dbReference type="InterPro" id="IPR003409">
    <property type="entry name" value="MORN"/>
</dbReference>
<dbReference type="Gene3D" id="2.20.110.10">
    <property type="entry name" value="Histone H3 K4-specific methyltransferase SET7/9 N-terminal domain"/>
    <property type="match status" value="2"/>
</dbReference>
<dbReference type="PANTHER" id="PTHR43215">
    <property type="entry name" value="RADIAL SPOKE HEAD 1 HOMOLOG"/>
    <property type="match status" value="1"/>
</dbReference>
<reference evidence="2" key="1">
    <citation type="submission" date="2021-11" db="EMBL/GenBank/DDBJ databases">
        <title>Isoprene-degrading acetogen.</title>
        <authorList>
            <person name="Yang Y."/>
            <person name="Jin H."/>
            <person name="Yan J."/>
        </authorList>
    </citation>
    <scope>NUCLEOTIDE SEQUENCE</scope>
    <source>
        <strain evidence="2">Berkeley</strain>
    </source>
</reference>
<dbReference type="Proteomes" id="UP001163550">
    <property type="component" value="Chromosome"/>
</dbReference>
<accession>A0ABY6HLL4</accession>
<name>A0ABY6HLL4_9FIRM</name>
<keyword evidence="3" id="KW-1185">Reference proteome</keyword>
<evidence type="ECO:0000256" key="1">
    <source>
        <dbReference type="ARBA" id="ARBA00022737"/>
    </source>
</evidence>
<sequence length="208" mass="22892">MGGILFLLLVVIAGLCLWLYLSSRQNKEHQGQKPQVKVPCRDGYIIGYYQGNRLIGQRYVNNQLASTGVFVNTIQVGPGKEYYPNGLLKYEGNFVNGLASGQGKLYEENGKLKYIGSFANGYASGQGRIFDASGKLKCEGNFARLSTNQGNIKDPSVPTGHCKEYYDNGQLKYEGEFLSGVWHGEGRSYDRSGRLLHKGKFSNGKAVG</sequence>
<evidence type="ECO:0000313" key="3">
    <source>
        <dbReference type="Proteomes" id="UP001163550"/>
    </source>
</evidence>
<gene>
    <name evidence="2" type="ORF">LNN31_08605</name>
</gene>
<proteinExistence type="predicted"/>
<dbReference type="Pfam" id="PF02493">
    <property type="entry name" value="MORN"/>
    <property type="match status" value="3"/>
</dbReference>
<dbReference type="RefSeq" id="WP_228880254.1">
    <property type="nucleotide sequence ID" value="NZ_CABIIK010000021.1"/>
</dbReference>